<name>A0ABX1DDW9_9FLAO</name>
<evidence type="ECO:0000313" key="3">
    <source>
        <dbReference type="Proteomes" id="UP000760545"/>
    </source>
</evidence>
<dbReference type="Proteomes" id="UP000760545">
    <property type="component" value="Unassembled WGS sequence"/>
</dbReference>
<dbReference type="SUPFAM" id="SSF51445">
    <property type="entry name" value="(Trans)glycosidases"/>
    <property type="match status" value="1"/>
</dbReference>
<proteinExistence type="predicted"/>
<comment type="caution">
    <text evidence="2">The sequence shown here is derived from an EMBL/GenBank/DDBJ whole genome shotgun (WGS) entry which is preliminary data.</text>
</comment>
<organism evidence="2 3">
    <name type="scientific">Tamlana crocina</name>
    <dbReference type="NCBI Taxonomy" id="393006"/>
    <lineage>
        <taxon>Bacteria</taxon>
        <taxon>Pseudomonadati</taxon>
        <taxon>Bacteroidota</taxon>
        <taxon>Flavobacteriia</taxon>
        <taxon>Flavobacteriales</taxon>
        <taxon>Flavobacteriaceae</taxon>
        <taxon>Tamlana</taxon>
    </lineage>
</organism>
<evidence type="ECO:0008006" key="4">
    <source>
        <dbReference type="Google" id="ProtNLM"/>
    </source>
</evidence>
<dbReference type="Gene3D" id="3.20.20.80">
    <property type="entry name" value="Glycosidases"/>
    <property type="match status" value="1"/>
</dbReference>
<evidence type="ECO:0000313" key="2">
    <source>
        <dbReference type="EMBL" id="NJX16460.1"/>
    </source>
</evidence>
<keyword evidence="3" id="KW-1185">Reference proteome</keyword>
<protein>
    <recommendedName>
        <fullName evidence="4">Glycoside hydrolase family 5 domain-containing protein</fullName>
    </recommendedName>
</protein>
<dbReference type="RefSeq" id="WP_167919067.1">
    <property type="nucleotide sequence ID" value="NZ_JAAVJS010000021.1"/>
</dbReference>
<keyword evidence="1" id="KW-0732">Signal</keyword>
<sequence length="360" mass="41570">MNVKKCLVFSILMFVLAVCQGQNSRNSEVSIKGEQFFVNHSITYKDRYWNGNKIEGLLFNSRMVQGVFDDSNPETRKGFVYPDTKTWDAERNTREFVAAMPSWKAHGLLAFTLNLQGGSPIGYGNKDWMNSAFDAKGNLKPDYINRLERILDKADELNMVVILGYFYFGQDEVLENETAVINAVDNITNWIVSKGYKNILIEINNECDIKYDHAILNPERVDELIKRVQKLSNHSLLVSTSFKGNKLPTDNVIASSDFVLLHGNGIKDPERIKILVDEVRQSEAYTPKPIVYNEDDHYDFDKDSYNLKYAVESYASWGYFDFRRKDEPFEEGFQTVPVNWEISSKRKKAFFEKIKEITAY</sequence>
<gene>
    <name evidence="2" type="ORF">HC176_13270</name>
</gene>
<feature type="chain" id="PRO_5045106755" description="Glycoside hydrolase family 5 domain-containing protein" evidence="1">
    <location>
        <begin position="22"/>
        <end position="360"/>
    </location>
</feature>
<dbReference type="EMBL" id="JAAVJS010000021">
    <property type="protein sequence ID" value="NJX16460.1"/>
    <property type="molecule type" value="Genomic_DNA"/>
</dbReference>
<accession>A0ABX1DDW9</accession>
<evidence type="ECO:0000256" key="1">
    <source>
        <dbReference type="SAM" id="SignalP"/>
    </source>
</evidence>
<feature type="signal peptide" evidence="1">
    <location>
        <begin position="1"/>
        <end position="21"/>
    </location>
</feature>
<dbReference type="InterPro" id="IPR017853">
    <property type="entry name" value="GH"/>
</dbReference>
<reference evidence="2 3" key="1">
    <citation type="submission" date="2020-03" db="EMBL/GenBank/DDBJ databases">
        <title>Tamlana sp. nov, isolated from XXX.</title>
        <authorList>
            <person name="Cao W.R."/>
        </authorList>
    </citation>
    <scope>NUCLEOTIDE SEQUENCE [LARGE SCALE GENOMIC DNA]</scope>
    <source>
        <strain evidence="2 3">HST1-43</strain>
    </source>
</reference>